<feature type="coiled-coil region" evidence="1">
    <location>
        <begin position="965"/>
        <end position="1066"/>
    </location>
</feature>
<feature type="compositionally biased region" description="Low complexity" evidence="2">
    <location>
        <begin position="614"/>
        <end position="624"/>
    </location>
</feature>
<protein>
    <submittedName>
        <fullName evidence="3">Uncharacterized protein</fullName>
    </submittedName>
</protein>
<keyword evidence="4" id="KW-1185">Reference proteome</keyword>
<keyword evidence="1" id="KW-0175">Coiled coil</keyword>
<feature type="region of interest" description="Disordered" evidence="2">
    <location>
        <begin position="597"/>
        <end position="624"/>
    </location>
</feature>
<feature type="coiled-coil region" evidence="1">
    <location>
        <begin position="472"/>
        <end position="499"/>
    </location>
</feature>
<name>A0A8S1QI51_9CILI</name>
<accession>A0A8S1QI51</accession>
<gene>
    <name evidence="3" type="ORF">PSON_ATCC_30995.1.T1070108</name>
</gene>
<dbReference type="EMBL" id="CAJJDN010000107">
    <property type="protein sequence ID" value="CAD8115036.1"/>
    <property type="molecule type" value="Genomic_DNA"/>
</dbReference>
<dbReference type="Proteomes" id="UP000692954">
    <property type="component" value="Unassembled WGS sequence"/>
</dbReference>
<evidence type="ECO:0000256" key="2">
    <source>
        <dbReference type="SAM" id="MobiDB-lite"/>
    </source>
</evidence>
<dbReference type="OrthoDB" id="309456at2759"/>
<feature type="coiled-coil region" evidence="1">
    <location>
        <begin position="1449"/>
        <end position="1512"/>
    </location>
</feature>
<feature type="coiled-coil region" evidence="1">
    <location>
        <begin position="1322"/>
        <end position="1394"/>
    </location>
</feature>
<evidence type="ECO:0000313" key="3">
    <source>
        <dbReference type="EMBL" id="CAD8115036.1"/>
    </source>
</evidence>
<feature type="coiled-coil region" evidence="1">
    <location>
        <begin position="1609"/>
        <end position="1709"/>
    </location>
</feature>
<reference evidence="3" key="1">
    <citation type="submission" date="2021-01" db="EMBL/GenBank/DDBJ databases">
        <authorList>
            <consortium name="Genoscope - CEA"/>
            <person name="William W."/>
        </authorList>
    </citation>
    <scope>NUCLEOTIDE SEQUENCE</scope>
</reference>
<feature type="coiled-coil region" evidence="1">
    <location>
        <begin position="1233"/>
        <end position="1291"/>
    </location>
</feature>
<feature type="coiled-coil region" evidence="1">
    <location>
        <begin position="407"/>
        <end position="437"/>
    </location>
</feature>
<proteinExistence type="predicted"/>
<feature type="coiled-coil region" evidence="1">
    <location>
        <begin position="54"/>
        <end position="228"/>
    </location>
</feature>
<evidence type="ECO:0000313" key="4">
    <source>
        <dbReference type="Proteomes" id="UP000692954"/>
    </source>
</evidence>
<organism evidence="3 4">
    <name type="scientific">Paramecium sonneborni</name>
    <dbReference type="NCBI Taxonomy" id="65129"/>
    <lineage>
        <taxon>Eukaryota</taxon>
        <taxon>Sar</taxon>
        <taxon>Alveolata</taxon>
        <taxon>Ciliophora</taxon>
        <taxon>Intramacronucleata</taxon>
        <taxon>Oligohymenophorea</taxon>
        <taxon>Peniculida</taxon>
        <taxon>Parameciidae</taxon>
        <taxon>Paramecium</taxon>
    </lineage>
</organism>
<comment type="caution">
    <text evidence="3">The sequence shown here is derived from an EMBL/GenBank/DDBJ whole genome shotgun (WGS) entry which is preliminary data.</text>
</comment>
<feature type="coiled-coil region" evidence="1">
    <location>
        <begin position="717"/>
        <end position="936"/>
    </location>
</feature>
<sequence length="1713" mass="204348">MQSPKRTLQILIPHTSTSQVKSRSNENDIIDHKIKLVLLGLEIERLHKVAILITDKYEDKIQQLETTQQLLKDKIENLELKIATLNQQLFIKDDFINEIFDEKCPDEVNKKLNNQLKQVTQQLNRAKKQIETLNEINIIFKKNPPDNPELIDMIKELENNYEDMLQKKDQEITNLKIRNSSYDQSHSQEMSDQKSELLRIQLQNQFLNEKIETILEENEKLKQQLKSSHSVQSNINDQSQYRLVTKIIQQEPFNAYSDFQFLGKQDILNPQQQQSNSPQRTSYQNSQEFIQTLKKIEKIQLDAQFNPQNILSQIRLSATLLHLKRMELPNDLNDTYVKYLNQIEQSDVKSEDQSNLTSTVKPKKLFFKIEEDDTQQKQLRTPSSQFINQKPLSNHQHQCVQVDFLDKQQLDQTQNDLEKLKNEYQLLQKKLNTKIINDTKPISQSNVKNSVQPDEFQKLFEKDNIINRQSDYNSDKQILQQLKRQLEYQEEQLQYLRIQNQRQSYLIKQLQDKNHKDSEKSDDYQIALKNENNNLNEIINTLKLELTNLKKKQHKTCLNQFIQTDSKFIVKNKETQTDEVIMEEQLNQLESQLQFQQENQENNNLRSQHEEQKNNQQNQNNSQDQQFQEFDQVIQTLKQEYIQQQEQLQLEIIQLKLQNTELFKQQESFKELQQENEKLMEDLDYYKSILLNQTEIREEGKLHINNNKVDQEVQMSQEEIVIKYQLENQELQELKEKENLLQQLLEQQQLELQSKQIHLNQLQSYAENLLNQINNLQQNNVDLQQIIKDQETEYQTQLSQIKLRLSALEEQQVKEHSRSISISENNDLTKEINKSQDLIQQENKNNDLEIQIRRLIDEKAILYDQMYKQQQDFKQQIKTLSDDFEFQKLQLDEKIKELENKIVLYVDGDQNLMKENQNLASQVQNLSNQLILARQQNKINSQKKLQSTSSSPRGLIETQKQIIIIKEQENEIIQLRNSQEQLQFDLNKMNELFTQQSNENSELKYEVLALKTENTFEKQENQRLKQQIVTTKEQIQMLNKQLDLNKKNNKKEIDYLNSQLEQYKVQLFSTQSKISTSIITKDQFTQLDTQVYVVVDQDLLDQKDNIIYNLKKSLQSKDNDLDQTLQNLLITRQELFQANNQLLKLRSILQNQQAAQSQVNQYRTYKDSTLYPPKQNMIIFNQRTSRSEERHKNCSQDKQERVSFWKKKYEEVLQQNYIKSSVNSQDSQYKIKFEESQKTCQNHLKDLENYQEQNRQLLQMIDNNQINSNQLIKYEDETKILKSQLYNLKQELHEQKMLSNKYQSELQELQLINSQNKVTQIIEANNKDIENYVNQIFNAKQQNLELLEKNQDFEKQIKLLNTKLKEEDDKMILLKQQQQQSMQELDELKFLNSQLNKEKLILLQSKSEQDQQNQLNFNYSNNQYFKRSTELNCNRSEIMHNLDIIRQELKVYQSKCQIQEFEINQLRQQLQQPIPQQKLISSNKFKEQYEYLNEILKELEITKLQNENLRKQNSELFDYQSKLIDENDNLKRLNINSPLNSPRIQQQINDSQQQEQRKSNNGNFNLQIEKFSQRLTTAKISEIEVLKQELEIMKSQVLNSSTHVKEAESLSLQARVLSLEKQLQSAQNQIQNLKQIIQENIELKQQIKQLKESNSKIQHFFNNNQKTSEQDLSQTEKLNRELTEKISELTQLKIKYKQALTIMHKMENRQQFQ</sequence>
<evidence type="ECO:0000256" key="1">
    <source>
        <dbReference type="SAM" id="Coils"/>
    </source>
</evidence>